<feature type="transmembrane region" description="Helical" evidence="1">
    <location>
        <begin position="6"/>
        <end position="26"/>
    </location>
</feature>
<keyword evidence="1" id="KW-0812">Transmembrane</keyword>
<evidence type="ECO:0000313" key="3">
    <source>
        <dbReference type="Proteomes" id="UP000189542"/>
    </source>
</evidence>
<gene>
    <name evidence="2" type="ORF">AYO25_00375</name>
</gene>
<accession>A0A1V2N9C5</accession>
<dbReference type="EMBL" id="LVWB01000002">
    <property type="protein sequence ID" value="ONI60308.1"/>
    <property type="molecule type" value="Genomic_DNA"/>
</dbReference>
<organism evidence="2 3">
    <name type="scientific">Candidatus Liberibacter solanacearum</name>
    <dbReference type="NCBI Taxonomy" id="556287"/>
    <lineage>
        <taxon>Bacteria</taxon>
        <taxon>Pseudomonadati</taxon>
        <taxon>Pseudomonadota</taxon>
        <taxon>Alphaproteobacteria</taxon>
        <taxon>Hyphomicrobiales</taxon>
        <taxon>Rhizobiaceae</taxon>
        <taxon>Liberibacter</taxon>
    </lineage>
</organism>
<dbReference type="AlphaFoldDB" id="A0A1V2N9C5"/>
<evidence type="ECO:0000313" key="2">
    <source>
        <dbReference type="EMBL" id="ONI60308.1"/>
    </source>
</evidence>
<reference evidence="2 3" key="1">
    <citation type="journal article" date="2017" name="PLoS ONE">
        <title>Genomic sequence of 'Candidatus Liberibacter solanacearum' haplotype C and its comparison with haplotype A and B genomes.</title>
        <authorList>
            <person name="Wang J."/>
            <person name="Haapalainen M."/>
            <person name="Schott T."/>
            <person name="Thompson S.M."/>
            <person name="Smith G.R."/>
            <person name="Nissinen A.I."/>
            <person name="Pirhonen M."/>
        </authorList>
    </citation>
    <scope>NUCLEOTIDE SEQUENCE [LARGE SCALE GENOMIC DNA]</scope>
    <source>
        <strain evidence="2 3">FIN111</strain>
    </source>
</reference>
<protein>
    <submittedName>
        <fullName evidence="2">Uncharacterized protein</fullName>
    </submittedName>
</protein>
<comment type="caution">
    <text evidence="2">The sequence shown here is derived from an EMBL/GenBank/DDBJ whole genome shotgun (WGS) entry which is preliminary data.</text>
</comment>
<proteinExistence type="predicted"/>
<evidence type="ECO:0000256" key="1">
    <source>
        <dbReference type="SAM" id="Phobius"/>
    </source>
</evidence>
<keyword evidence="1" id="KW-0472">Membrane</keyword>
<dbReference type="Proteomes" id="UP000189542">
    <property type="component" value="Unassembled WGS sequence"/>
</dbReference>
<sequence>MFIDYLFGIVLSGYFGLACWLLWDIIKMHNTIVFLKKKRLKLFSKFSKIQGKAFCRLVIEKFHNTYSTTFNLKSHTFYNISINI</sequence>
<name>A0A1V2N9C5_9HYPH</name>
<keyword evidence="1" id="KW-1133">Transmembrane helix</keyword>